<evidence type="ECO:0000256" key="1">
    <source>
        <dbReference type="ARBA" id="ARBA00004429"/>
    </source>
</evidence>
<feature type="transmembrane region" description="Helical" evidence="10">
    <location>
        <begin position="235"/>
        <end position="256"/>
    </location>
</feature>
<dbReference type="InterPro" id="IPR000045">
    <property type="entry name" value="Prepilin_IV_endopep_pep"/>
</dbReference>
<comment type="catalytic activity">
    <reaction evidence="9">
        <text>Typically cleaves a -Gly-|-Phe- bond to release an N-terminal, basic peptide of 5-8 residues from type IV prepilin, and then N-methylates the new N-terminal amino group, the methyl donor being S-adenosyl-L-methionine.</text>
        <dbReference type="EC" id="3.4.23.43"/>
    </reaction>
</comment>
<evidence type="ECO:0000256" key="6">
    <source>
        <dbReference type="ARBA" id="ARBA00022989"/>
    </source>
</evidence>
<accession>J9E031</accession>
<protein>
    <recommendedName>
        <fullName evidence="9">Prepilin leader peptidase/N-methyltransferase</fullName>
        <ecNumber evidence="9">2.1.1.-</ecNumber>
        <ecNumber evidence="9">3.4.23.43</ecNumber>
    </recommendedName>
</protein>
<dbReference type="AlphaFoldDB" id="J9E031"/>
<evidence type="ECO:0000259" key="11">
    <source>
        <dbReference type="Pfam" id="PF01478"/>
    </source>
</evidence>
<keyword evidence="9" id="KW-0511">Multifunctional enzyme</keyword>
<dbReference type="PRINTS" id="PR00864">
    <property type="entry name" value="PREPILNPTASE"/>
</dbReference>
<dbReference type="PANTHER" id="PTHR30487:SF0">
    <property type="entry name" value="PREPILIN LEADER PEPTIDASE_N-METHYLTRANSFERASE-RELATED"/>
    <property type="match status" value="1"/>
</dbReference>
<keyword evidence="4" id="KW-0997">Cell inner membrane</keyword>
<evidence type="ECO:0000256" key="7">
    <source>
        <dbReference type="ARBA" id="ARBA00023136"/>
    </source>
</evidence>
<evidence type="ECO:0000256" key="4">
    <source>
        <dbReference type="ARBA" id="ARBA00022519"/>
    </source>
</evidence>
<evidence type="ECO:0000259" key="12">
    <source>
        <dbReference type="Pfam" id="PF06750"/>
    </source>
</evidence>
<dbReference type="InterPro" id="IPR050882">
    <property type="entry name" value="Prepilin_peptidase/N-MTase"/>
</dbReference>
<feature type="transmembrane region" description="Helical" evidence="10">
    <location>
        <begin position="6"/>
        <end position="28"/>
    </location>
</feature>
<keyword evidence="14" id="KW-1185">Reference proteome</keyword>
<dbReference type="Pfam" id="PF06750">
    <property type="entry name" value="A24_N_bact"/>
    <property type="match status" value="1"/>
</dbReference>
<proteinExistence type="inferred from homology"/>
<keyword evidence="5 9" id="KW-0812">Transmembrane</keyword>
<feature type="transmembrane region" description="Helical" evidence="10">
    <location>
        <begin position="195"/>
        <end position="223"/>
    </location>
</feature>
<evidence type="ECO:0000256" key="9">
    <source>
        <dbReference type="RuleBase" id="RU003794"/>
    </source>
</evidence>
<evidence type="ECO:0000313" key="14">
    <source>
        <dbReference type="Proteomes" id="UP000004836"/>
    </source>
</evidence>
<keyword evidence="9" id="KW-0489">Methyltransferase</keyword>
<dbReference type="Proteomes" id="UP000004836">
    <property type="component" value="Unassembled WGS sequence"/>
</dbReference>
<feature type="transmembrane region" description="Helical" evidence="10">
    <location>
        <begin position="123"/>
        <end position="142"/>
    </location>
</feature>
<keyword evidence="3" id="KW-1003">Cell membrane</keyword>
<evidence type="ECO:0000256" key="10">
    <source>
        <dbReference type="SAM" id="Phobius"/>
    </source>
</evidence>
<reference evidence="13 14" key="1">
    <citation type="journal article" date="2012" name="J. Bacteriol.">
        <title>Genome Sequence of Strain IMCC14465, Isolated from the East Sea, Belonging to the PS1 Clade of Alphaproteobacteria.</title>
        <authorList>
            <person name="Yang S.J."/>
            <person name="Kang I."/>
            <person name="Cho J.C."/>
        </authorList>
    </citation>
    <scope>NUCLEOTIDE SEQUENCE [LARGE SCALE GENOMIC DNA]</scope>
    <source>
        <strain evidence="13 14">IMCC14465</strain>
    </source>
</reference>
<keyword evidence="9" id="KW-0378">Hydrolase</keyword>
<dbReference type="Gene3D" id="1.20.120.1220">
    <property type="match status" value="1"/>
</dbReference>
<dbReference type="Pfam" id="PF01478">
    <property type="entry name" value="Peptidase_A24"/>
    <property type="match status" value="1"/>
</dbReference>
<organism evidence="13 14">
    <name type="scientific">alpha proteobacterium IMCC14465</name>
    <dbReference type="NCBI Taxonomy" id="1220535"/>
    <lineage>
        <taxon>Bacteria</taxon>
        <taxon>Pseudomonadati</taxon>
        <taxon>Pseudomonadota</taxon>
        <taxon>Alphaproteobacteria</taxon>
        <taxon>PS1 clade</taxon>
    </lineage>
</organism>
<dbReference type="PANTHER" id="PTHR30487">
    <property type="entry name" value="TYPE 4 PREPILIN-LIKE PROTEINS LEADER PEPTIDE-PROCESSING ENZYME"/>
    <property type="match status" value="1"/>
</dbReference>
<keyword evidence="9" id="KW-0645">Protease</keyword>
<sequence length="266" mass="29000">MVEIYWFFLICAFWVGACFGSFINAAALRIVRGQDWMSAPSRCFACDKKLTWSRNMPLYGWLRHAGKARCCQANIPIRYFWVEVAAGFILAAHFAVFDAPVTLAFLPFLVLCGIIFLTDMEAFHIPDIASLGGTAIGLLCALAEFPGLPSLTDAIIGGVVGFAMIYAINLFYRLWRGVDGMGFGDVKLMAMFGVWLGPMMLLPILFVASTVGAVAGIGFIIFNQTSGKKAKNGDISTLALPFGCFLVPAALFLHFFDIISLLGLAY</sequence>
<dbReference type="EC" id="2.1.1.-" evidence="9"/>
<keyword evidence="6 10" id="KW-1133">Transmembrane helix</keyword>
<feature type="transmembrane region" description="Helical" evidence="10">
    <location>
        <begin position="84"/>
        <end position="117"/>
    </location>
</feature>
<dbReference type="InterPro" id="IPR010627">
    <property type="entry name" value="Prepilin_pept_A24_N"/>
</dbReference>
<feature type="transmembrane region" description="Helical" evidence="10">
    <location>
        <begin position="154"/>
        <end position="175"/>
    </location>
</feature>
<dbReference type="EMBL" id="ALYF01000003">
    <property type="protein sequence ID" value="EJW21319.1"/>
    <property type="molecule type" value="Genomic_DNA"/>
</dbReference>
<dbReference type="GO" id="GO:0005886">
    <property type="term" value="C:plasma membrane"/>
    <property type="evidence" value="ECO:0007669"/>
    <property type="project" value="UniProtKB-SubCell"/>
</dbReference>
<keyword evidence="9" id="KW-0808">Transferase</keyword>
<evidence type="ECO:0000256" key="8">
    <source>
        <dbReference type="RuleBase" id="RU003793"/>
    </source>
</evidence>
<dbReference type="EC" id="3.4.23.43" evidence="9"/>
<dbReference type="STRING" id="1220535.IMCC14465_11150"/>
<evidence type="ECO:0000256" key="5">
    <source>
        <dbReference type="ARBA" id="ARBA00022692"/>
    </source>
</evidence>
<comment type="caution">
    <text evidence="13">The sequence shown here is derived from an EMBL/GenBank/DDBJ whole genome shotgun (WGS) entry which is preliminary data.</text>
</comment>
<evidence type="ECO:0000313" key="13">
    <source>
        <dbReference type="EMBL" id="EJW21319.1"/>
    </source>
</evidence>
<feature type="domain" description="Prepilin type IV endopeptidase peptidase" evidence="11">
    <location>
        <begin position="108"/>
        <end position="217"/>
    </location>
</feature>
<keyword evidence="7 10" id="KW-0472">Membrane</keyword>
<evidence type="ECO:0000256" key="3">
    <source>
        <dbReference type="ARBA" id="ARBA00022475"/>
    </source>
</evidence>
<dbReference type="GO" id="GO:0004190">
    <property type="term" value="F:aspartic-type endopeptidase activity"/>
    <property type="evidence" value="ECO:0007669"/>
    <property type="project" value="UniProtKB-EC"/>
</dbReference>
<dbReference type="GO" id="GO:0032259">
    <property type="term" value="P:methylation"/>
    <property type="evidence" value="ECO:0007669"/>
    <property type="project" value="UniProtKB-KW"/>
</dbReference>
<comment type="function">
    <text evidence="9">Plays an essential role in type IV pili and type II pseudopili formation by proteolytically removing the leader sequence from substrate proteins and subsequently monomethylating the alpha-amino group of the newly exposed N-terminal phenylalanine.</text>
</comment>
<comment type="subcellular location">
    <subcellularLocation>
        <location evidence="1">Cell inner membrane</location>
        <topology evidence="1">Multi-pass membrane protein</topology>
    </subcellularLocation>
    <subcellularLocation>
        <location evidence="9">Cell membrane</location>
        <topology evidence="9">Multi-pass membrane protein</topology>
    </subcellularLocation>
</comment>
<dbReference type="InterPro" id="IPR014032">
    <property type="entry name" value="Peptidase_A24A_bac"/>
</dbReference>
<dbReference type="eggNOG" id="COG1989">
    <property type="taxonomic scope" value="Bacteria"/>
</dbReference>
<dbReference type="GO" id="GO:0008168">
    <property type="term" value="F:methyltransferase activity"/>
    <property type="evidence" value="ECO:0007669"/>
    <property type="project" value="UniProtKB-KW"/>
</dbReference>
<comment type="similarity">
    <text evidence="2 8">Belongs to the peptidase A24 family.</text>
</comment>
<dbReference type="GO" id="GO:0006465">
    <property type="term" value="P:signal peptide processing"/>
    <property type="evidence" value="ECO:0007669"/>
    <property type="project" value="TreeGrafter"/>
</dbReference>
<name>J9E031_9PROT</name>
<gene>
    <name evidence="13" type="ORF">IMCC14465_11150</name>
</gene>
<evidence type="ECO:0000256" key="2">
    <source>
        <dbReference type="ARBA" id="ARBA00005801"/>
    </source>
</evidence>
<feature type="domain" description="Prepilin peptidase A24 N-terminal" evidence="12">
    <location>
        <begin position="15"/>
        <end position="95"/>
    </location>
</feature>